<name>A0A0K8STT1_LYGHE</name>
<sequence length="143" mass="16119">GPPTYDGAKRALLRHLPKNEPRPEAEQLHFAKRRADELITEFADRVCEMACAVARDDGRHLSEDDCMTWARALAFGAFVRGAGKELTPILMLLQPETLNDAVNWAIELEVMLETGEKEVLGWDMPTVGLIDKYLGWARGLWEN</sequence>
<protein>
    <submittedName>
        <fullName evidence="1">Uncharacterized protein</fullName>
    </submittedName>
</protein>
<organism evidence="1">
    <name type="scientific">Lygus hesperus</name>
    <name type="common">Western plant bug</name>
    <dbReference type="NCBI Taxonomy" id="30085"/>
    <lineage>
        <taxon>Eukaryota</taxon>
        <taxon>Metazoa</taxon>
        <taxon>Ecdysozoa</taxon>
        <taxon>Arthropoda</taxon>
        <taxon>Hexapoda</taxon>
        <taxon>Insecta</taxon>
        <taxon>Pterygota</taxon>
        <taxon>Neoptera</taxon>
        <taxon>Paraneoptera</taxon>
        <taxon>Hemiptera</taxon>
        <taxon>Heteroptera</taxon>
        <taxon>Panheteroptera</taxon>
        <taxon>Cimicomorpha</taxon>
        <taxon>Miridae</taxon>
        <taxon>Mirini</taxon>
        <taxon>Lygus</taxon>
    </lineage>
</organism>
<evidence type="ECO:0000313" key="1">
    <source>
        <dbReference type="EMBL" id="JAG56708.1"/>
    </source>
</evidence>
<dbReference type="EMBL" id="GBRD01009113">
    <property type="protein sequence ID" value="JAG56708.1"/>
    <property type="molecule type" value="Transcribed_RNA"/>
</dbReference>
<dbReference type="AlphaFoldDB" id="A0A0K8STT1"/>
<feature type="non-terminal residue" evidence="1">
    <location>
        <position position="143"/>
    </location>
</feature>
<accession>A0A0K8STT1</accession>
<proteinExistence type="predicted"/>
<feature type="non-terminal residue" evidence="1">
    <location>
        <position position="1"/>
    </location>
</feature>
<reference evidence="1" key="1">
    <citation type="submission" date="2014-09" db="EMBL/GenBank/DDBJ databases">
        <authorList>
            <person name="Magalhaes I.L.F."/>
            <person name="Oliveira U."/>
            <person name="Santos F.R."/>
            <person name="Vidigal T.H.D.A."/>
            <person name="Brescovit A.D."/>
            <person name="Santos A.J."/>
        </authorList>
    </citation>
    <scope>NUCLEOTIDE SEQUENCE</scope>
</reference>